<feature type="domain" description="VHS" evidence="21">
    <location>
        <begin position="55"/>
        <end position="188"/>
    </location>
</feature>
<dbReference type="Pfam" id="PF14580">
    <property type="entry name" value="LRR_9"/>
    <property type="match status" value="1"/>
</dbReference>
<dbReference type="InterPro" id="IPR008942">
    <property type="entry name" value="ENTH_VHS"/>
</dbReference>
<evidence type="ECO:0000256" key="16">
    <source>
        <dbReference type="ARBA" id="ARBA00023136"/>
    </source>
</evidence>
<keyword evidence="24" id="KW-1185">Reference proteome</keyword>
<evidence type="ECO:0000256" key="12">
    <source>
        <dbReference type="ARBA" id="ARBA00022927"/>
    </source>
</evidence>
<dbReference type="CDD" id="cd14233">
    <property type="entry name" value="GAT_TOM1_like"/>
    <property type="match status" value="1"/>
</dbReference>
<dbReference type="PANTHER" id="PTHR13856:SF137">
    <property type="entry name" value="GH05942P"/>
    <property type="match status" value="1"/>
</dbReference>
<dbReference type="PANTHER" id="PTHR13856">
    <property type="entry name" value="VHS DOMAIN CONTAINING PROTEIN FAMILY"/>
    <property type="match status" value="1"/>
</dbReference>
<evidence type="ECO:0000256" key="7">
    <source>
        <dbReference type="ARBA" id="ARBA00022614"/>
    </source>
</evidence>
<proteinExistence type="inferred from homology"/>
<dbReference type="Pfam" id="PF23602">
    <property type="entry name" value="CS_DNAAF11_C"/>
    <property type="match status" value="1"/>
</dbReference>
<keyword evidence="10" id="KW-0677">Repeat</keyword>
<evidence type="ECO:0000256" key="15">
    <source>
        <dbReference type="ARBA" id="ARBA00023069"/>
    </source>
</evidence>
<keyword evidence="12" id="KW-0653">Protein transport</keyword>
<keyword evidence="6" id="KW-0963">Cytoplasm</keyword>
<evidence type="ECO:0000256" key="13">
    <source>
        <dbReference type="ARBA" id="ARBA00022989"/>
    </source>
</evidence>
<sequence length="1606" mass="181530">MHWVEIHFPLRLDPESAACRQNFSHVPEERNQDDLNLVTAEANVMDHIVLSNEQATDGTLASENWGLNMEICDLVNETEDGPRDAVKAIRKRLAQNAGKNYTVVMYTLTVLETCVKNCGKRFHVLICNKDFVLDLVKLIGPKNDPPTAVQEKVLSLIQSWADAFRNQPEMSGVISVYQDLVAKGIEFPATDLDSMAPIHTPQRSVETEIPVAVEPQISTHSSPTPHVASPTGFLTPEQRAKLQSELDVVQSNMNVLGEMLSEMKPGNEQPDELELLQELHVTCQSMQERLVDLISKLSNDELTAELLRINDDLNNLFLRYSRWEKNRDTGKHSASAVLAKAIPPTTKPPLQSDDSLIDFGDDLPEQLSKLSTGTSASNQLSKIETVTAKNAAKGDDEFDMFAQSRNASYENSKNSGSTYKDNLEPDQISGGLSTVTQGKHNTGGEESVTSSEFERFLAERAAAAEQLPTVTGSTNDATRSRNTSAKDEKITEELVRKKAEHNEGIIGTLEELSLHQEDVERIEHLNNWCKDIQILYLQANLIPTIENLNKLKKLQYLNLAINNIEKIENLQRCESLEKLDLTLNFIGDLESVCSLERNVHLRHLYLTGNPCCDFEGYREYVIVKLPQLQTLDASEITKSERIKAKQNAACVEEGIKRAQDRYSEFRAEQKARVGQDYDPSVTDEDFWRSTSEHCPETRVEISRRSRKSKGLDQQETKETRQVSLFTKQGRPLNVNQAKLNFRFSDEDPEKFVLDLVVYKYLDTNLIEIDLQPIYVRIAVKGKLFQIVFPEEILIDRSTAKRSQTTGHLVLEMPRANYKPIKGKTKIKAPQKIKDETKNEFLDVKENDEMDVSKIVENAKKKSFVDDPDGIMAVSHHNSRIPVPVVILEHLHRDIQLPHQDTREPLHQDLAPRRHSNPLMEIHTIRHPNQFFGLLCVLSFLKLIFVELLLLHSINVSCRCVPVANVFGMYGGSNYTAEDPEVKGFDFTEKSIRRGFIRKVYSILMMQLSVSLAFIAWFLYHEPTRYFVQHHVELLIISIVIIFVTMIALVCCGEVRRKAPMNYIFLFIFTLAESFVLAVSASTYQAEEVMMAVGITTAVCLGLTLFAFQTKYDFTMCGGILFVAVLILLIFGIVTIFVHTKVMKMVYASLGALIFSIYLVYDTQMMMGGNHKYSISPEEYVFAALNLYIDVINIFMAITLYDRPPLMFKPILVEEKHEFLLKFGKSYHSIFLGEEDKETAFTQVVNDVVSLKPARPGLLVSSTSWTEDEDFSVLLTALQDYEKQSQEGNPRKLPQLICVITGKGPLKEYYLQKISSLDWKHVTIITPWLEPEDYPLILASSDLGHKAVAYAEEDPLEDEVEVEGEADIEEVASTDEEEEEEKTTASPDADTTLLFVKPIATASQLELPAGIPVEFLVGFRNKGKEDFILETLEASFRYPMDFNFYIQNFSTFGYNKAVQPEQEATLFYSFIPSEAFAGRPFGLNINLAYRDASGNSFQEAVYNETVQIVELEEGLDGETFFLYVFLVAGVVLLLVIGQQTLLSFGKKRITRKSVPVETGTSNPNNVDYDWLPKQTLATLNKEKSHKSPKSIKQSPRQRKVKRSTGSE</sequence>
<evidence type="ECO:0008006" key="25">
    <source>
        <dbReference type="Google" id="ProtNLM"/>
    </source>
</evidence>
<reference evidence="23" key="1">
    <citation type="journal article" date="2020" name="J Insects Food Feed">
        <title>The yellow mealworm (Tenebrio molitor) genome: a resource for the emerging insects as food and feed industry.</title>
        <authorList>
            <person name="Eriksson T."/>
            <person name="Andere A."/>
            <person name="Kelstrup H."/>
            <person name="Emery V."/>
            <person name="Picard C."/>
        </authorList>
    </citation>
    <scope>NUCLEOTIDE SEQUENCE</scope>
    <source>
        <strain evidence="23">Stoneville</strain>
        <tissue evidence="23">Whole head</tissue>
    </source>
</reference>
<dbReference type="PROSITE" id="PS50179">
    <property type="entry name" value="VHS"/>
    <property type="match status" value="1"/>
</dbReference>
<dbReference type="SMART" id="SM00365">
    <property type="entry name" value="LRR_SD22"/>
    <property type="match status" value="2"/>
</dbReference>
<evidence type="ECO:0000256" key="18">
    <source>
        <dbReference type="ARBA" id="ARBA00049982"/>
    </source>
</evidence>
<feature type="transmembrane region" description="Helical" evidence="20">
    <location>
        <begin position="1119"/>
        <end position="1138"/>
    </location>
</feature>
<dbReference type="Pfam" id="PF03127">
    <property type="entry name" value="GAT"/>
    <property type="match status" value="1"/>
</dbReference>
<comment type="subcellular location">
    <subcellularLocation>
        <location evidence="2">Cell projection</location>
        <location evidence="2">Cilium</location>
    </subcellularLocation>
    <subcellularLocation>
        <location evidence="4">Cytoplasm</location>
    </subcellularLocation>
    <subcellularLocation>
        <location evidence="1">Endoplasmic reticulum membrane</location>
        <topology evidence="1">Single-pass type I membrane protein</topology>
    </subcellularLocation>
    <subcellularLocation>
        <location evidence="3">Membrane</location>
        <topology evidence="3">Multi-pass membrane protein</topology>
    </subcellularLocation>
</comment>
<dbReference type="InterPro" id="IPR003603">
    <property type="entry name" value="U2A'_phosphoprotein32A_C"/>
</dbReference>
<name>A0A8J6HEB3_TENMO</name>
<dbReference type="Pfam" id="PF01027">
    <property type="entry name" value="Bax1-I"/>
    <property type="match status" value="1"/>
</dbReference>
<dbReference type="Pfam" id="PF00790">
    <property type="entry name" value="VHS"/>
    <property type="match status" value="1"/>
</dbReference>
<evidence type="ECO:0000256" key="9">
    <source>
        <dbReference type="ARBA" id="ARBA00022729"/>
    </source>
</evidence>
<dbReference type="SUPFAM" id="SSF48464">
    <property type="entry name" value="ENTH/VHS domain"/>
    <property type="match status" value="1"/>
</dbReference>
<feature type="transmembrane region" description="Helical" evidence="20">
    <location>
        <begin position="999"/>
        <end position="1019"/>
    </location>
</feature>
<evidence type="ECO:0000256" key="6">
    <source>
        <dbReference type="ARBA" id="ARBA00022490"/>
    </source>
</evidence>
<evidence type="ECO:0000256" key="20">
    <source>
        <dbReference type="SAM" id="Phobius"/>
    </source>
</evidence>
<dbReference type="SMART" id="SM00288">
    <property type="entry name" value="VHS"/>
    <property type="match status" value="1"/>
</dbReference>
<evidence type="ECO:0000256" key="4">
    <source>
        <dbReference type="ARBA" id="ARBA00004496"/>
    </source>
</evidence>
<protein>
    <recommendedName>
        <fullName evidence="25">Translocon-associated protein subunit alpha</fullName>
    </recommendedName>
</protein>
<keyword evidence="13 20" id="KW-1133">Transmembrane helix</keyword>
<feature type="region of interest" description="Disordered" evidence="19">
    <location>
        <begin position="1578"/>
        <end position="1606"/>
    </location>
</feature>
<feature type="domain" description="GAT" evidence="22">
    <location>
        <begin position="237"/>
        <end position="325"/>
    </location>
</feature>
<evidence type="ECO:0000259" key="22">
    <source>
        <dbReference type="PROSITE" id="PS50909"/>
    </source>
</evidence>
<feature type="region of interest" description="Disordered" evidence="19">
    <location>
        <begin position="408"/>
        <end position="452"/>
    </location>
</feature>
<keyword evidence="15" id="KW-0969">Cilium</keyword>
<keyword evidence="5" id="KW-0813">Transport</keyword>
<dbReference type="InterPro" id="IPR056496">
    <property type="entry name" value="CS_DNAAF11_C"/>
</dbReference>
<feature type="transmembrane region" description="Helical" evidence="20">
    <location>
        <begin position="1144"/>
        <end position="1160"/>
    </location>
</feature>
<dbReference type="PROSITE" id="PS50909">
    <property type="entry name" value="GAT"/>
    <property type="match status" value="1"/>
</dbReference>
<gene>
    <name evidence="23" type="ORF">GEV33_009612</name>
</gene>
<evidence type="ECO:0000256" key="11">
    <source>
        <dbReference type="ARBA" id="ARBA00022824"/>
    </source>
</evidence>
<dbReference type="InterPro" id="IPR004152">
    <property type="entry name" value="GAT_dom"/>
</dbReference>
<feature type="compositionally biased region" description="Polar residues" evidence="19">
    <location>
        <begin position="430"/>
        <end position="440"/>
    </location>
</feature>
<dbReference type="Pfam" id="PF03896">
    <property type="entry name" value="TRAP_alpha"/>
    <property type="match status" value="1"/>
</dbReference>
<dbReference type="GO" id="GO:0005768">
    <property type="term" value="C:endosome"/>
    <property type="evidence" value="ECO:0007669"/>
    <property type="project" value="TreeGrafter"/>
</dbReference>
<dbReference type="InterPro" id="IPR006214">
    <property type="entry name" value="Bax_inhibitor_1-related"/>
</dbReference>
<evidence type="ECO:0000256" key="14">
    <source>
        <dbReference type="ARBA" id="ARBA00023054"/>
    </source>
</evidence>
<dbReference type="InterPro" id="IPR032675">
    <property type="entry name" value="LRR_dom_sf"/>
</dbReference>
<organism evidence="23 24">
    <name type="scientific">Tenebrio molitor</name>
    <name type="common">Yellow mealworm beetle</name>
    <dbReference type="NCBI Taxonomy" id="7067"/>
    <lineage>
        <taxon>Eukaryota</taxon>
        <taxon>Metazoa</taxon>
        <taxon>Ecdysozoa</taxon>
        <taxon>Arthropoda</taxon>
        <taxon>Hexapoda</taxon>
        <taxon>Insecta</taxon>
        <taxon>Pterygota</taxon>
        <taxon>Neoptera</taxon>
        <taxon>Endopterygota</taxon>
        <taxon>Coleoptera</taxon>
        <taxon>Polyphaga</taxon>
        <taxon>Cucujiformia</taxon>
        <taxon>Tenebrionidae</taxon>
        <taxon>Tenebrio</taxon>
    </lineage>
</organism>
<comment type="similarity">
    <text evidence="18">Belongs to the tilB family.</text>
</comment>
<dbReference type="InterPro" id="IPR005595">
    <property type="entry name" value="TRAP_alpha"/>
</dbReference>
<dbReference type="InterPro" id="IPR002014">
    <property type="entry name" value="VHS_dom"/>
</dbReference>
<evidence type="ECO:0000256" key="3">
    <source>
        <dbReference type="ARBA" id="ARBA00004141"/>
    </source>
</evidence>
<evidence type="ECO:0000256" key="1">
    <source>
        <dbReference type="ARBA" id="ARBA00004115"/>
    </source>
</evidence>
<evidence type="ECO:0000256" key="5">
    <source>
        <dbReference type="ARBA" id="ARBA00022448"/>
    </source>
</evidence>
<dbReference type="GO" id="GO:0030276">
    <property type="term" value="F:clathrin binding"/>
    <property type="evidence" value="ECO:0007669"/>
    <property type="project" value="TreeGrafter"/>
</dbReference>
<feature type="transmembrane region" description="Helical" evidence="20">
    <location>
        <begin position="1180"/>
        <end position="1200"/>
    </location>
</feature>
<dbReference type="EMBL" id="JABDTM020025525">
    <property type="protein sequence ID" value="KAH0813179.1"/>
    <property type="molecule type" value="Genomic_DNA"/>
</dbReference>
<dbReference type="CDD" id="cd03565">
    <property type="entry name" value="VHS_Tom1_like"/>
    <property type="match status" value="1"/>
</dbReference>
<dbReference type="Gene3D" id="3.80.10.10">
    <property type="entry name" value="Ribonuclease Inhibitor"/>
    <property type="match status" value="1"/>
</dbReference>
<feature type="transmembrane region" description="Helical" evidence="20">
    <location>
        <begin position="930"/>
        <end position="950"/>
    </location>
</feature>
<accession>A0A8J6HEB3</accession>
<feature type="compositionally biased region" description="Polar residues" evidence="19">
    <location>
        <begin position="408"/>
        <end position="420"/>
    </location>
</feature>
<feature type="transmembrane region" description="Helical" evidence="20">
    <location>
        <begin position="1519"/>
        <end position="1541"/>
    </location>
</feature>
<keyword evidence="11" id="KW-0256">Endoplasmic reticulum</keyword>
<evidence type="ECO:0000256" key="2">
    <source>
        <dbReference type="ARBA" id="ARBA00004138"/>
    </source>
</evidence>
<dbReference type="SUPFAM" id="SSF52058">
    <property type="entry name" value="L domain-like"/>
    <property type="match status" value="1"/>
</dbReference>
<keyword evidence="8 20" id="KW-0812">Transmembrane</keyword>
<keyword evidence="17" id="KW-0966">Cell projection</keyword>
<dbReference type="Gene3D" id="1.20.58.160">
    <property type="match status" value="1"/>
</dbReference>
<comment type="caution">
    <text evidence="23">The sequence shown here is derived from an EMBL/GenBank/DDBJ whole genome shotgun (WGS) entry which is preliminary data.</text>
</comment>
<evidence type="ECO:0000259" key="21">
    <source>
        <dbReference type="PROSITE" id="PS50179"/>
    </source>
</evidence>
<evidence type="ECO:0000256" key="19">
    <source>
        <dbReference type="SAM" id="MobiDB-lite"/>
    </source>
</evidence>
<evidence type="ECO:0000256" key="8">
    <source>
        <dbReference type="ARBA" id="ARBA00022692"/>
    </source>
</evidence>
<keyword evidence="9" id="KW-0732">Signal</keyword>
<keyword evidence="7" id="KW-0433">Leucine-rich repeat</keyword>
<dbReference type="GO" id="GO:0015031">
    <property type="term" value="P:protein transport"/>
    <property type="evidence" value="ECO:0007669"/>
    <property type="project" value="UniProtKB-KW"/>
</dbReference>
<dbReference type="SMART" id="SM00446">
    <property type="entry name" value="LRRcap"/>
    <property type="match status" value="1"/>
</dbReference>
<feature type="region of interest" description="Disordered" evidence="19">
    <location>
        <begin position="697"/>
        <end position="720"/>
    </location>
</feature>
<keyword evidence="14" id="KW-0175">Coiled coil</keyword>
<feature type="transmembrane region" description="Helical" evidence="20">
    <location>
        <begin position="1031"/>
        <end position="1050"/>
    </location>
</feature>
<feature type="compositionally biased region" description="Polar residues" evidence="19">
    <location>
        <begin position="468"/>
        <end position="483"/>
    </location>
</feature>
<dbReference type="CDD" id="cd10428">
    <property type="entry name" value="LFG_like"/>
    <property type="match status" value="1"/>
</dbReference>
<evidence type="ECO:0000313" key="23">
    <source>
        <dbReference type="EMBL" id="KAH0813179.1"/>
    </source>
</evidence>
<reference evidence="23" key="2">
    <citation type="submission" date="2021-08" db="EMBL/GenBank/DDBJ databases">
        <authorList>
            <person name="Eriksson T."/>
        </authorList>
    </citation>
    <scope>NUCLEOTIDE SEQUENCE</scope>
    <source>
        <strain evidence="23">Stoneville</strain>
        <tissue evidence="23">Whole head</tissue>
    </source>
</reference>
<dbReference type="InterPro" id="IPR001611">
    <property type="entry name" value="Leu-rich_rpt"/>
</dbReference>
<feature type="transmembrane region" description="Helical" evidence="20">
    <location>
        <begin position="1062"/>
        <end position="1082"/>
    </location>
</feature>
<dbReference type="GO" id="GO:0005929">
    <property type="term" value="C:cilium"/>
    <property type="evidence" value="ECO:0007669"/>
    <property type="project" value="UniProtKB-SubCell"/>
</dbReference>
<dbReference type="Gene3D" id="1.25.40.90">
    <property type="match status" value="1"/>
</dbReference>
<evidence type="ECO:0000313" key="24">
    <source>
        <dbReference type="Proteomes" id="UP000719412"/>
    </source>
</evidence>
<dbReference type="GO" id="GO:0043130">
    <property type="term" value="F:ubiquitin binding"/>
    <property type="evidence" value="ECO:0007669"/>
    <property type="project" value="InterPro"/>
</dbReference>
<dbReference type="GO" id="GO:0005789">
    <property type="term" value="C:endoplasmic reticulum membrane"/>
    <property type="evidence" value="ECO:0007669"/>
    <property type="project" value="UniProtKB-SubCell"/>
</dbReference>
<keyword evidence="16 20" id="KW-0472">Membrane</keyword>
<dbReference type="Proteomes" id="UP000719412">
    <property type="component" value="Unassembled WGS sequence"/>
</dbReference>
<evidence type="ECO:0000256" key="10">
    <source>
        <dbReference type="ARBA" id="ARBA00022737"/>
    </source>
</evidence>
<feature type="compositionally biased region" description="Basic residues" evidence="19">
    <location>
        <begin position="1582"/>
        <end position="1606"/>
    </location>
</feature>
<feature type="region of interest" description="Disordered" evidence="19">
    <location>
        <begin position="464"/>
        <end position="488"/>
    </location>
</feature>
<evidence type="ECO:0000256" key="17">
    <source>
        <dbReference type="ARBA" id="ARBA00023273"/>
    </source>
</evidence>
<dbReference type="GO" id="GO:0007165">
    <property type="term" value="P:signal transduction"/>
    <property type="evidence" value="ECO:0007669"/>
    <property type="project" value="TreeGrafter"/>
</dbReference>
<dbReference type="SUPFAM" id="SSF89009">
    <property type="entry name" value="GAT-like domain"/>
    <property type="match status" value="1"/>
</dbReference>
<dbReference type="InterPro" id="IPR038425">
    <property type="entry name" value="GAT_sf"/>
</dbReference>
<dbReference type="GO" id="GO:0035091">
    <property type="term" value="F:phosphatidylinositol binding"/>
    <property type="evidence" value="ECO:0007669"/>
    <property type="project" value="InterPro"/>
</dbReference>
<dbReference type="PROSITE" id="PS51450">
    <property type="entry name" value="LRR"/>
    <property type="match status" value="3"/>
</dbReference>
<dbReference type="FunFam" id="3.80.10.10:FF:000052">
    <property type="entry name" value="Leucine rich repeat containing 6"/>
    <property type="match status" value="1"/>
</dbReference>
<feature type="transmembrane region" description="Helical" evidence="20">
    <location>
        <begin position="1088"/>
        <end position="1107"/>
    </location>
</feature>